<gene>
    <name evidence="3" type="ORF">EVAR_53195_1</name>
</gene>
<dbReference type="InterPro" id="IPR027351">
    <property type="entry name" value="(+)RNA_virus_helicase_core_dom"/>
</dbReference>
<name>A0A4C1Z0D3_EUMVA</name>
<dbReference type="PROSITE" id="PS51657">
    <property type="entry name" value="PSRV_HELICASE"/>
    <property type="match status" value="1"/>
</dbReference>
<accession>A0A4C1Z0D3</accession>
<proteinExistence type="predicted"/>
<sequence length="399" mass="44907">MVTTETNSISLPQTLYLAHTQTGKTELKAMGCGQGKESRVLTIHEAQGLASKNVVIVRTASKKAEIYNSIQHAVVAITRHTENCIYLTVNCSDAIGRLIQRANNATSERIIEYNAKMAIRSRPIPVKSGKTTNYPQLRPRLVVAARRALVDAPWQLRCDTSGCPLDNKSRSNGEKIDAEGRRSRKRCPGGRTPTQTGRKGLVRDRSPASRHQQRGKRLGDKKGCRRKTTGNLDFTRKRREALTASGERLPKELPAPAPKSRPMEAVGEFQGRRILDEIARPSRWPQRALGHRSRRSERRSEAPVKVGTEEEFGAINRAATKIVACKRCEGRLEALRNSKGGQDLRMQQLQIITELTLRLEESRPDTCSKWSEKSRASAGHEETERRLRRESEKYNNKYK</sequence>
<feature type="region of interest" description="Disordered" evidence="1">
    <location>
        <begin position="363"/>
        <end position="399"/>
    </location>
</feature>
<dbReference type="AlphaFoldDB" id="A0A4C1Z0D3"/>
<dbReference type="EMBL" id="BGZK01001443">
    <property type="protein sequence ID" value="GBP80055.1"/>
    <property type="molecule type" value="Genomic_DNA"/>
</dbReference>
<feature type="compositionally biased region" description="Basic and acidic residues" evidence="1">
    <location>
        <begin position="167"/>
        <end position="181"/>
    </location>
</feature>
<dbReference type="Gene3D" id="3.40.50.300">
    <property type="entry name" value="P-loop containing nucleotide triphosphate hydrolases"/>
    <property type="match status" value="1"/>
</dbReference>
<dbReference type="Pfam" id="PF01443">
    <property type="entry name" value="Viral_helicase1"/>
    <property type="match status" value="1"/>
</dbReference>
<reference evidence="3 4" key="1">
    <citation type="journal article" date="2019" name="Commun. Biol.">
        <title>The bagworm genome reveals a unique fibroin gene that provides high tensile strength.</title>
        <authorList>
            <person name="Kono N."/>
            <person name="Nakamura H."/>
            <person name="Ohtoshi R."/>
            <person name="Tomita M."/>
            <person name="Numata K."/>
            <person name="Arakawa K."/>
        </authorList>
    </citation>
    <scope>NUCLEOTIDE SEQUENCE [LARGE SCALE GENOMIC DNA]</scope>
</reference>
<comment type="caution">
    <text evidence="3">The sequence shown here is derived from an EMBL/GenBank/DDBJ whole genome shotgun (WGS) entry which is preliminary data.</text>
</comment>
<keyword evidence="4" id="KW-1185">Reference proteome</keyword>
<organism evidence="3 4">
    <name type="scientific">Eumeta variegata</name>
    <name type="common">Bagworm moth</name>
    <name type="synonym">Eumeta japonica</name>
    <dbReference type="NCBI Taxonomy" id="151549"/>
    <lineage>
        <taxon>Eukaryota</taxon>
        <taxon>Metazoa</taxon>
        <taxon>Ecdysozoa</taxon>
        <taxon>Arthropoda</taxon>
        <taxon>Hexapoda</taxon>
        <taxon>Insecta</taxon>
        <taxon>Pterygota</taxon>
        <taxon>Neoptera</taxon>
        <taxon>Endopterygota</taxon>
        <taxon>Lepidoptera</taxon>
        <taxon>Glossata</taxon>
        <taxon>Ditrysia</taxon>
        <taxon>Tineoidea</taxon>
        <taxon>Psychidae</taxon>
        <taxon>Oiketicinae</taxon>
        <taxon>Eumeta</taxon>
    </lineage>
</organism>
<evidence type="ECO:0000256" key="1">
    <source>
        <dbReference type="SAM" id="MobiDB-lite"/>
    </source>
</evidence>
<dbReference type="Proteomes" id="UP000299102">
    <property type="component" value="Unassembled WGS sequence"/>
</dbReference>
<evidence type="ECO:0000313" key="4">
    <source>
        <dbReference type="Proteomes" id="UP000299102"/>
    </source>
</evidence>
<feature type="region of interest" description="Disordered" evidence="1">
    <location>
        <begin position="162"/>
        <end position="264"/>
    </location>
</feature>
<evidence type="ECO:0000259" key="2">
    <source>
        <dbReference type="PROSITE" id="PS51657"/>
    </source>
</evidence>
<dbReference type="OrthoDB" id="9995375at2759"/>
<feature type="region of interest" description="Disordered" evidence="1">
    <location>
        <begin position="285"/>
        <end position="305"/>
    </location>
</feature>
<dbReference type="GO" id="GO:0005524">
    <property type="term" value="F:ATP binding"/>
    <property type="evidence" value="ECO:0007669"/>
    <property type="project" value="InterPro"/>
</dbReference>
<protein>
    <recommendedName>
        <fullName evidence="2">(+)RNA virus helicase C-terminal domain-containing protein</fullName>
    </recommendedName>
</protein>
<feature type="domain" description="(+)RNA virus helicase C-terminal" evidence="2">
    <location>
        <begin position="1"/>
        <end position="121"/>
    </location>
</feature>
<dbReference type="InterPro" id="IPR027417">
    <property type="entry name" value="P-loop_NTPase"/>
</dbReference>
<evidence type="ECO:0000313" key="3">
    <source>
        <dbReference type="EMBL" id="GBP80055.1"/>
    </source>
</evidence>